<keyword evidence="4 8" id="KW-0808">Transferase</keyword>
<dbReference type="PANTHER" id="PTHR30606:SF10">
    <property type="entry name" value="PHOSPHATIDYLINOSITOL MANNOSIDE ACYLTRANSFERASE"/>
    <property type="match status" value="1"/>
</dbReference>
<organism evidence="8 9">
    <name type="scientific">Georgenia yuyongxinii</name>
    <dbReference type="NCBI Taxonomy" id="2589797"/>
    <lineage>
        <taxon>Bacteria</taxon>
        <taxon>Bacillati</taxon>
        <taxon>Actinomycetota</taxon>
        <taxon>Actinomycetes</taxon>
        <taxon>Micrococcales</taxon>
        <taxon>Bogoriellaceae</taxon>
        <taxon>Georgenia</taxon>
    </lineage>
</organism>
<feature type="region of interest" description="Disordered" evidence="7">
    <location>
        <begin position="328"/>
        <end position="353"/>
    </location>
</feature>
<keyword evidence="9" id="KW-1185">Reference proteome</keyword>
<dbReference type="InterPro" id="IPR004960">
    <property type="entry name" value="LipA_acyltrans"/>
</dbReference>
<evidence type="ECO:0000256" key="3">
    <source>
        <dbReference type="ARBA" id="ARBA00022519"/>
    </source>
</evidence>
<dbReference type="Proteomes" id="UP000318693">
    <property type="component" value="Unassembled WGS sequence"/>
</dbReference>
<evidence type="ECO:0000256" key="6">
    <source>
        <dbReference type="ARBA" id="ARBA00023315"/>
    </source>
</evidence>
<protein>
    <submittedName>
        <fullName evidence="8">Phosphatidylinositol mannoside acyltransferase</fullName>
    </submittedName>
</protein>
<dbReference type="AlphaFoldDB" id="A0A552WXP4"/>
<evidence type="ECO:0000313" key="9">
    <source>
        <dbReference type="Proteomes" id="UP000318693"/>
    </source>
</evidence>
<evidence type="ECO:0000256" key="4">
    <source>
        <dbReference type="ARBA" id="ARBA00022679"/>
    </source>
</evidence>
<evidence type="ECO:0000256" key="5">
    <source>
        <dbReference type="ARBA" id="ARBA00023136"/>
    </source>
</evidence>
<keyword evidence="3" id="KW-0997">Cell inner membrane</keyword>
<comment type="subcellular location">
    <subcellularLocation>
        <location evidence="1">Cell inner membrane</location>
    </subcellularLocation>
</comment>
<sequence>MKVDVVRVFRLAQMGAERLPEPVVRAVFSAVADVAWLTRGGGVRQLERNLARIRPDLSPRALRRVSRQNMRGYMRYYREAFQLPRLTRAQIAARVRALGDDPLRAEFAAGRSVSAALTHSGNWDLAGAWAAKELTPVVTVAEHLEPEELFQGFLDFRTGLGMTIIPLEQDGSVFRELLRHAATSASIVPLLADRDLSRGGVEVDLGGHRARVAPGPAALSRAAKAALHPTMIRHERLRGARRRAAGSPWGIVIEFGPRLDVPGEKADVAALTQRWVDWVGGELRRYPEAWHMLQKVFVDDLDADRLARAGADGTGERSAVAVDGAATAADGAATAAEAGAPPAGHAPTPEGRR</sequence>
<dbReference type="GO" id="GO:0016746">
    <property type="term" value="F:acyltransferase activity"/>
    <property type="evidence" value="ECO:0007669"/>
    <property type="project" value="UniProtKB-KW"/>
</dbReference>
<dbReference type="Pfam" id="PF03279">
    <property type="entry name" value="Lip_A_acyltrans"/>
    <property type="match status" value="1"/>
</dbReference>
<dbReference type="GO" id="GO:0005886">
    <property type="term" value="C:plasma membrane"/>
    <property type="evidence" value="ECO:0007669"/>
    <property type="project" value="UniProtKB-SubCell"/>
</dbReference>
<dbReference type="NCBIfam" id="NF005919">
    <property type="entry name" value="PRK07920.1"/>
    <property type="match status" value="1"/>
</dbReference>
<evidence type="ECO:0000313" key="8">
    <source>
        <dbReference type="EMBL" id="TRW47093.1"/>
    </source>
</evidence>
<keyword evidence="6 8" id="KW-0012">Acyltransferase</keyword>
<keyword evidence="2" id="KW-1003">Cell membrane</keyword>
<comment type="caution">
    <text evidence="8">The sequence shown here is derived from an EMBL/GenBank/DDBJ whole genome shotgun (WGS) entry which is preliminary data.</text>
</comment>
<evidence type="ECO:0000256" key="2">
    <source>
        <dbReference type="ARBA" id="ARBA00022475"/>
    </source>
</evidence>
<dbReference type="EMBL" id="VJXR01000004">
    <property type="protein sequence ID" value="TRW47093.1"/>
    <property type="molecule type" value="Genomic_DNA"/>
</dbReference>
<dbReference type="RefSeq" id="WP_143416930.1">
    <property type="nucleotide sequence ID" value="NZ_VJXR01000004.1"/>
</dbReference>
<dbReference type="PANTHER" id="PTHR30606">
    <property type="entry name" value="LIPID A BIOSYNTHESIS LAUROYL ACYLTRANSFERASE"/>
    <property type="match status" value="1"/>
</dbReference>
<name>A0A552WXP4_9MICO</name>
<gene>
    <name evidence="8" type="ORF">FJ693_02290</name>
</gene>
<reference evidence="8 9" key="1">
    <citation type="submission" date="2019-07" db="EMBL/GenBank/DDBJ databases">
        <title>Georgenia wutianyii sp. nov. and Georgenia *** sp. nov. isolated from plateau pika (Ochotona curzoniae) in the Qinghai-Tibet plateau of China.</title>
        <authorList>
            <person name="Tian Z."/>
        </authorList>
    </citation>
    <scope>NUCLEOTIDE SEQUENCE [LARGE SCALE GENOMIC DNA]</scope>
    <source>
        <strain evidence="8 9">Z446</strain>
    </source>
</reference>
<proteinExistence type="predicted"/>
<dbReference type="GO" id="GO:0009247">
    <property type="term" value="P:glycolipid biosynthetic process"/>
    <property type="evidence" value="ECO:0007669"/>
    <property type="project" value="UniProtKB-ARBA"/>
</dbReference>
<evidence type="ECO:0000256" key="7">
    <source>
        <dbReference type="SAM" id="MobiDB-lite"/>
    </source>
</evidence>
<accession>A0A552WXP4</accession>
<keyword evidence="5" id="KW-0472">Membrane</keyword>
<evidence type="ECO:0000256" key="1">
    <source>
        <dbReference type="ARBA" id="ARBA00004533"/>
    </source>
</evidence>